<sequence>MLVDAYEREGGDGSSRATEGSRVARVGSDDAQGGRLAAEHLLALGHRRIVFTGPTTTPSRVVAERLRGFREALEAAGVAWDDALVVPANTSFDEGLRAGAVVADEHPDATAVLATADILAAGVSRALARAGRVVPDDVSVVGYDDTDVAEYVTPSLTTVRQDVVAKGAPRPRCCWR</sequence>
<dbReference type="Proteomes" id="UP001157091">
    <property type="component" value="Unassembled WGS sequence"/>
</dbReference>
<feature type="domain" description="Transcriptional regulator LacI/GalR-like sensor" evidence="5">
    <location>
        <begin position="38"/>
        <end position="167"/>
    </location>
</feature>
<comment type="caution">
    <text evidence="6">The sequence shown here is derived from an EMBL/GenBank/DDBJ whole genome shotgun (WGS) entry which is preliminary data.</text>
</comment>
<accession>A0ABQ6I056</accession>
<keyword evidence="3" id="KW-0804">Transcription</keyword>
<evidence type="ECO:0000313" key="7">
    <source>
        <dbReference type="Proteomes" id="UP001157091"/>
    </source>
</evidence>
<protein>
    <recommendedName>
        <fullName evidence="5">Transcriptional regulator LacI/GalR-like sensor domain-containing protein</fullName>
    </recommendedName>
</protein>
<evidence type="ECO:0000256" key="4">
    <source>
        <dbReference type="SAM" id="MobiDB-lite"/>
    </source>
</evidence>
<keyword evidence="7" id="KW-1185">Reference proteome</keyword>
<dbReference type="CDD" id="cd06267">
    <property type="entry name" value="PBP1_LacI_sugar_binding-like"/>
    <property type="match status" value="1"/>
</dbReference>
<dbReference type="Pfam" id="PF13377">
    <property type="entry name" value="Peripla_BP_3"/>
    <property type="match status" value="1"/>
</dbReference>
<keyword evidence="1" id="KW-0805">Transcription regulation</keyword>
<dbReference type="RefSeq" id="WP_284292907.1">
    <property type="nucleotide sequence ID" value="NZ_BSUK01000001.1"/>
</dbReference>
<keyword evidence="2" id="KW-0238">DNA-binding</keyword>
<feature type="region of interest" description="Disordered" evidence="4">
    <location>
        <begin position="1"/>
        <end position="29"/>
    </location>
</feature>
<proteinExistence type="predicted"/>
<dbReference type="InterPro" id="IPR028082">
    <property type="entry name" value="Peripla_BP_I"/>
</dbReference>
<evidence type="ECO:0000259" key="5">
    <source>
        <dbReference type="Pfam" id="PF13377"/>
    </source>
</evidence>
<name>A0ABQ6I056_9MICO</name>
<evidence type="ECO:0000256" key="2">
    <source>
        <dbReference type="ARBA" id="ARBA00023125"/>
    </source>
</evidence>
<organism evidence="6 7">
    <name type="scientific">Luteimicrobium album</name>
    <dbReference type="NCBI Taxonomy" id="1054550"/>
    <lineage>
        <taxon>Bacteria</taxon>
        <taxon>Bacillati</taxon>
        <taxon>Actinomycetota</taxon>
        <taxon>Actinomycetes</taxon>
        <taxon>Micrococcales</taxon>
        <taxon>Luteimicrobium</taxon>
    </lineage>
</organism>
<dbReference type="InterPro" id="IPR046335">
    <property type="entry name" value="LacI/GalR-like_sensor"/>
</dbReference>
<reference evidence="7" key="1">
    <citation type="journal article" date="2019" name="Int. J. Syst. Evol. Microbiol.">
        <title>The Global Catalogue of Microorganisms (GCM) 10K type strain sequencing project: providing services to taxonomists for standard genome sequencing and annotation.</title>
        <authorList>
            <consortium name="The Broad Institute Genomics Platform"/>
            <consortium name="The Broad Institute Genome Sequencing Center for Infectious Disease"/>
            <person name="Wu L."/>
            <person name="Ma J."/>
        </authorList>
    </citation>
    <scope>NUCLEOTIDE SEQUENCE [LARGE SCALE GENOMIC DNA]</scope>
    <source>
        <strain evidence="7">NBRC 106348</strain>
    </source>
</reference>
<evidence type="ECO:0000313" key="6">
    <source>
        <dbReference type="EMBL" id="GMA24012.1"/>
    </source>
</evidence>
<dbReference type="EMBL" id="BSUK01000001">
    <property type="protein sequence ID" value="GMA24012.1"/>
    <property type="molecule type" value="Genomic_DNA"/>
</dbReference>
<dbReference type="Gene3D" id="3.40.50.2300">
    <property type="match status" value="2"/>
</dbReference>
<evidence type="ECO:0000256" key="3">
    <source>
        <dbReference type="ARBA" id="ARBA00023163"/>
    </source>
</evidence>
<dbReference type="SUPFAM" id="SSF53822">
    <property type="entry name" value="Periplasmic binding protein-like I"/>
    <property type="match status" value="1"/>
</dbReference>
<dbReference type="PANTHER" id="PTHR30146:SF138">
    <property type="entry name" value="TRANSCRIPTIONAL REGULATORY PROTEIN"/>
    <property type="match status" value="1"/>
</dbReference>
<gene>
    <name evidence="6" type="ORF">GCM10025864_17710</name>
</gene>
<dbReference type="PANTHER" id="PTHR30146">
    <property type="entry name" value="LACI-RELATED TRANSCRIPTIONAL REPRESSOR"/>
    <property type="match status" value="1"/>
</dbReference>
<feature type="compositionally biased region" description="Basic and acidic residues" evidence="4">
    <location>
        <begin position="1"/>
        <end position="11"/>
    </location>
</feature>
<evidence type="ECO:0000256" key="1">
    <source>
        <dbReference type="ARBA" id="ARBA00023015"/>
    </source>
</evidence>